<proteinExistence type="predicted"/>
<name>A0ACB0KH96_TRIPR</name>
<sequence>MRESERVERGREGSRRSSSKGRSRARSTNRRSHGYVHNVDQNSVSFFVTNFPEDCSIEDLWKVFARYGRVGDVFIPSKVDKWGKRFAFVKFREVKEVWILSDSLTNVWLGSFKLRVNKSRFERKEDGRKSREGRREAEKEERMVEKEAIGDSYRDGRAFKTALMLPSSSLSKGKETGGEVEALQVEVDGAVLKELEVSYVGRLALDVEVNRIKTTLFMEGLGHISVTDMGRNLVLIFSPKVASRNKLDIARIKISTDFRSSIDESMNIKALGVVYSLRIVEFSNFDLPGYNGDKFEDQERSWVASSIFPGEAVEVHGGHHGELVEEVDSVGSEPHSSPVFSPAHGTRGQVDGDVLLDKGGRSQIPTFLSGSWLHDKGAMEVQKGIGKCSVEDIEVDIGGVEGVKVSEFERVEVCGDMVMETCPVGSNRVKTRFRSFSVPPTRLDGPVINLGFGKELDQELSDSISLIEVRRGVDNNPVMCEAASSKEGSQTLSSRQGRSRSSRGRARSKPKSKQSLVCGSKFLHLVEVVREGDGKQKRKKKKVVAVVTENCEANDDVEEVGSSPVREGPDVMLVSNTGVHSLAKEPVLPELLELQNSTVLNLEDKGFTMVSRIQDQVSDESIKLLEIQKKVGFCYKEADGVVVKVLVNDEQRDSGLGSPEFASIDDVPWFVDSLGAALVVLQFMFVLFC</sequence>
<dbReference type="Proteomes" id="UP001177021">
    <property type="component" value="Unassembled WGS sequence"/>
</dbReference>
<gene>
    <name evidence="1" type="ORF">MILVUS5_LOCUS23346</name>
</gene>
<protein>
    <submittedName>
        <fullName evidence="1">Uncharacterized protein</fullName>
    </submittedName>
</protein>
<evidence type="ECO:0000313" key="1">
    <source>
        <dbReference type="EMBL" id="CAJ2656659.1"/>
    </source>
</evidence>
<reference evidence="1" key="1">
    <citation type="submission" date="2023-10" db="EMBL/GenBank/DDBJ databases">
        <authorList>
            <person name="Rodriguez Cubillos JULIANA M."/>
            <person name="De Vega J."/>
        </authorList>
    </citation>
    <scope>NUCLEOTIDE SEQUENCE</scope>
</reference>
<accession>A0ACB0KH96</accession>
<keyword evidence="2" id="KW-1185">Reference proteome</keyword>
<dbReference type="EMBL" id="CASHSV030000217">
    <property type="protein sequence ID" value="CAJ2656659.1"/>
    <property type="molecule type" value="Genomic_DNA"/>
</dbReference>
<organism evidence="1 2">
    <name type="scientific">Trifolium pratense</name>
    <name type="common">Red clover</name>
    <dbReference type="NCBI Taxonomy" id="57577"/>
    <lineage>
        <taxon>Eukaryota</taxon>
        <taxon>Viridiplantae</taxon>
        <taxon>Streptophyta</taxon>
        <taxon>Embryophyta</taxon>
        <taxon>Tracheophyta</taxon>
        <taxon>Spermatophyta</taxon>
        <taxon>Magnoliopsida</taxon>
        <taxon>eudicotyledons</taxon>
        <taxon>Gunneridae</taxon>
        <taxon>Pentapetalae</taxon>
        <taxon>rosids</taxon>
        <taxon>fabids</taxon>
        <taxon>Fabales</taxon>
        <taxon>Fabaceae</taxon>
        <taxon>Papilionoideae</taxon>
        <taxon>50 kb inversion clade</taxon>
        <taxon>NPAAA clade</taxon>
        <taxon>Hologalegina</taxon>
        <taxon>IRL clade</taxon>
        <taxon>Trifolieae</taxon>
        <taxon>Trifolium</taxon>
    </lineage>
</organism>
<comment type="caution">
    <text evidence="1">The sequence shown here is derived from an EMBL/GenBank/DDBJ whole genome shotgun (WGS) entry which is preliminary data.</text>
</comment>
<evidence type="ECO:0000313" key="2">
    <source>
        <dbReference type="Proteomes" id="UP001177021"/>
    </source>
</evidence>